<evidence type="ECO:0000313" key="4">
    <source>
        <dbReference type="Proteomes" id="UP001501251"/>
    </source>
</evidence>
<accession>A0ABP8AY91</accession>
<dbReference type="EMBL" id="BAABAQ010000006">
    <property type="protein sequence ID" value="GAA4193485.1"/>
    <property type="molecule type" value="Genomic_DNA"/>
</dbReference>
<feature type="region of interest" description="Disordered" evidence="1">
    <location>
        <begin position="1"/>
        <end position="41"/>
    </location>
</feature>
<proteinExistence type="predicted"/>
<gene>
    <name evidence="3" type="ORF">GCM10022252_36460</name>
</gene>
<name>A0ABP8AY91_9ACTN</name>
<sequence length="127" mass="12888">MSHQDVAGPAGPTGLAEPAEPAGPAGQAAVAERAGGTAGEGAPLSGDALRLWLAGALSTACDGELSAQEILDSDNSFVAMGITSIATIRLVDLIEAELDVMIDFGGDTWFLQDLDALTAYLTDLTRS</sequence>
<dbReference type="InterPro" id="IPR009081">
    <property type="entry name" value="PP-bd_ACP"/>
</dbReference>
<dbReference type="RefSeq" id="WP_344919111.1">
    <property type="nucleotide sequence ID" value="NZ_BAABAQ010000006.1"/>
</dbReference>
<feature type="compositionally biased region" description="Low complexity" evidence="1">
    <location>
        <begin position="7"/>
        <end position="35"/>
    </location>
</feature>
<comment type="caution">
    <text evidence="3">The sequence shown here is derived from an EMBL/GenBank/DDBJ whole genome shotgun (WGS) entry which is preliminary data.</text>
</comment>
<evidence type="ECO:0000256" key="1">
    <source>
        <dbReference type="SAM" id="MobiDB-lite"/>
    </source>
</evidence>
<organism evidence="3 4">
    <name type="scientific">Streptosporangium oxazolinicum</name>
    <dbReference type="NCBI Taxonomy" id="909287"/>
    <lineage>
        <taxon>Bacteria</taxon>
        <taxon>Bacillati</taxon>
        <taxon>Actinomycetota</taxon>
        <taxon>Actinomycetes</taxon>
        <taxon>Streptosporangiales</taxon>
        <taxon>Streptosporangiaceae</taxon>
        <taxon>Streptosporangium</taxon>
    </lineage>
</organism>
<feature type="domain" description="Carrier" evidence="2">
    <location>
        <begin position="68"/>
        <end position="104"/>
    </location>
</feature>
<dbReference type="SUPFAM" id="SSF47336">
    <property type="entry name" value="ACP-like"/>
    <property type="match status" value="1"/>
</dbReference>
<protein>
    <recommendedName>
        <fullName evidence="2">Carrier domain-containing protein</fullName>
    </recommendedName>
</protein>
<dbReference type="Proteomes" id="UP001501251">
    <property type="component" value="Unassembled WGS sequence"/>
</dbReference>
<dbReference type="Pfam" id="PF00550">
    <property type="entry name" value="PP-binding"/>
    <property type="match status" value="1"/>
</dbReference>
<keyword evidence="4" id="KW-1185">Reference proteome</keyword>
<evidence type="ECO:0000259" key="2">
    <source>
        <dbReference type="Pfam" id="PF00550"/>
    </source>
</evidence>
<reference evidence="4" key="1">
    <citation type="journal article" date="2019" name="Int. J. Syst. Evol. Microbiol.">
        <title>The Global Catalogue of Microorganisms (GCM) 10K type strain sequencing project: providing services to taxonomists for standard genome sequencing and annotation.</title>
        <authorList>
            <consortium name="The Broad Institute Genomics Platform"/>
            <consortium name="The Broad Institute Genome Sequencing Center for Infectious Disease"/>
            <person name="Wu L."/>
            <person name="Ma J."/>
        </authorList>
    </citation>
    <scope>NUCLEOTIDE SEQUENCE [LARGE SCALE GENOMIC DNA]</scope>
    <source>
        <strain evidence="4">JCM 17388</strain>
    </source>
</reference>
<evidence type="ECO:0000313" key="3">
    <source>
        <dbReference type="EMBL" id="GAA4193485.1"/>
    </source>
</evidence>
<dbReference type="InterPro" id="IPR036736">
    <property type="entry name" value="ACP-like_sf"/>
</dbReference>